<sequence>MGSKKPEMEDPQERIGAEKFVDLLSIRDWERDNMPKVEIGFFDSNHVSSFLSKFEQIAVQCEWNEEQMLKEVIRYIHVDLQEDVGGVIRKAGLSWKKFYNGMRNKYRLGEEQLTREDLEKMDRYDYKSARHFLVEYERASHKVWGLSEHDKCFFFLMHFTGEEQRDLIRWTGGLIWDKIRENFVGEDFDQYLCHILREARRRKALRDCERDEAVKRTDGLAADTSEGMGDEPRKHGKASERNHRRGEGRKRESPAKKGDVQKKAKNVVIPTCERTTDIPSRKGQKKRESQEEAGVAQPPAAPDPRGESGDKKMVPASSWASQKKNGAAGGTADGAAEGMADSAAGGADTQGPSPVGTPLNCPGTNPCRNPGDGT</sequence>
<proteinExistence type="predicted"/>
<keyword evidence="3" id="KW-1185">Reference proteome</keyword>
<evidence type="ECO:0000313" key="2">
    <source>
        <dbReference type="EMBL" id="GBG59390.1"/>
    </source>
</evidence>
<feature type="compositionally biased region" description="Basic and acidic residues" evidence="1">
    <location>
        <begin position="274"/>
        <end position="290"/>
    </location>
</feature>
<dbReference type="Gramene" id="GBG59390">
    <property type="protein sequence ID" value="GBG59390"/>
    <property type="gene ID" value="CBR_g38416"/>
</dbReference>
<dbReference type="Proteomes" id="UP000265515">
    <property type="component" value="Unassembled WGS sequence"/>
</dbReference>
<organism evidence="2 3">
    <name type="scientific">Chara braunii</name>
    <name type="common">Braun's stonewort</name>
    <dbReference type="NCBI Taxonomy" id="69332"/>
    <lineage>
        <taxon>Eukaryota</taxon>
        <taxon>Viridiplantae</taxon>
        <taxon>Streptophyta</taxon>
        <taxon>Charophyceae</taxon>
        <taxon>Charales</taxon>
        <taxon>Characeae</taxon>
        <taxon>Chara</taxon>
    </lineage>
</organism>
<dbReference type="EMBL" id="BFEA01000004">
    <property type="protein sequence ID" value="GBG59390.1"/>
    <property type="molecule type" value="Genomic_DNA"/>
</dbReference>
<comment type="caution">
    <text evidence="2">The sequence shown here is derived from an EMBL/GenBank/DDBJ whole genome shotgun (WGS) entry which is preliminary data.</text>
</comment>
<accession>A0A388JNI2</accession>
<name>A0A388JNI2_CHABU</name>
<evidence type="ECO:0000256" key="1">
    <source>
        <dbReference type="SAM" id="MobiDB-lite"/>
    </source>
</evidence>
<reference evidence="2 3" key="1">
    <citation type="journal article" date="2018" name="Cell">
        <title>The Chara Genome: Secondary Complexity and Implications for Plant Terrestrialization.</title>
        <authorList>
            <person name="Nishiyama T."/>
            <person name="Sakayama H."/>
            <person name="Vries J.D."/>
            <person name="Buschmann H."/>
            <person name="Saint-Marcoux D."/>
            <person name="Ullrich K.K."/>
            <person name="Haas F.B."/>
            <person name="Vanderstraeten L."/>
            <person name="Becker D."/>
            <person name="Lang D."/>
            <person name="Vosolsobe S."/>
            <person name="Rombauts S."/>
            <person name="Wilhelmsson P.K.I."/>
            <person name="Janitza P."/>
            <person name="Kern R."/>
            <person name="Heyl A."/>
            <person name="Rumpler F."/>
            <person name="Villalobos L.I.A.C."/>
            <person name="Clay J.M."/>
            <person name="Skokan R."/>
            <person name="Toyoda A."/>
            <person name="Suzuki Y."/>
            <person name="Kagoshima H."/>
            <person name="Schijlen E."/>
            <person name="Tajeshwar N."/>
            <person name="Catarino B."/>
            <person name="Hetherington A.J."/>
            <person name="Saltykova A."/>
            <person name="Bonnot C."/>
            <person name="Breuninger H."/>
            <person name="Symeonidi A."/>
            <person name="Radhakrishnan G.V."/>
            <person name="Van Nieuwerburgh F."/>
            <person name="Deforce D."/>
            <person name="Chang C."/>
            <person name="Karol K.G."/>
            <person name="Hedrich R."/>
            <person name="Ulvskov P."/>
            <person name="Glockner G."/>
            <person name="Delwiche C.F."/>
            <person name="Petrasek J."/>
            <person name="Van de Peer Y."/>
            <person name="Friml J."/>
            <person name="Beilby M."/>
            <person name="Dolan L."/>
            <person name="Kohara Y."/>
            <person name="Sugano S."/>
            <person name="Fujiyama A."/>
            <person name="Delaux P.-M."/>
            <person name="Quint M."/>
            <person name="TheiBen G."/>
            <person name="Hagemann M."/>
            <person name="Harholt J."/>
            <person name="Dunand C."/>
            <person name="Zachgo S."/>
            <person name="Langdale J."/>
            <person name="Maumus F."/>
            <person name="Straeten D.V.D."/>
            <person name="Gould S.B."/>
            <person name="Rensing S.A."/>
        </authorList>
    </citation>
    <scope>NUCLEOTIDE SEQUENCE [LARGE SCALE GENOMIC DNA]</scope>
    <source>
        <strain evidence="2 3">S276</strain>
    </source>
</reference>
<feature type="compositionally biased region" description="Basic and acidic residues" evidence="1">
    <location>
        <begin position="304"/>
        <end position="313"/>
    </location>
</feature>
<protein>
    <submittedName>
        <fullName evidence="2">Uncharacterized protein</fullName>
    </submittedName>
</protein>
<feature type="compositionally biased region" description="Basic and acidic residues" evidence="1">
    <location>
        <begin position="230"/>
        <end position="241"/>
    </location>
</feature>
<dbReference type="AlphaFoldDB" id="A0A388JNI2"/>
<gene>
    <name evidence="2" type="ORF">CBR_g38416</name>
</gene>
<feature type="compositionally biased region" description="Basic and acidic residues" evidence="1">
    <location>
        <begin position="249"/>
        <end position="262"/>
    </location>
</feature>
<evidence type="ECO:0000313" key="3">
    <source>
        <dbReference type="Proteomes" id="UP000265515"/>
    </source>
</evidence>
<feature type="region of interest" description="Disordered" evidence="1">
    <location>
        <begin position="213"/>
        <end position="374"/>
    </location>
</feature>